<dbReference type="InterPro" id="IPR038610">
    <property type="entry name" value="FliK-like_C_sf"/>
</dbReference>
<dbReference type="InterPro" id="IPR021136">
    <property type="entry name" value="Flagellar_hook_control-like_C"/>
</dbReference>
<sequence length="440" mass="49883">MEISGFLGMKPPANPKLEKSGDQVESGDFSKTFTKLVNIADIQAAEPVNSESSLEMELDDELIQLLETPDLLTMDEKFQPLIFVDLRDEDLFLSNVAELLGMSKSEAKESLIQLAAKLLNEKENNEKAELKLDSMTNETMEDSNIESLREQSLASIINLITTIPVDKEMKLENEMKAALQILKLYELLNRNQNGLLVAGEKLQQFITKMNEWYKHSGVTSTSKLPVSDFNKLEYLHKTFQSVWQNSNQQAESKQPVQAEVLANKLEVPAHAHTGFTQPPQMSKTEQLTLMLAENGKPVSPEQMIKQFDRILSKAHFMKNGDAQRLLIKLSPEHLGSMRIEIIQRDSMMAARILTSTAAAKEMLDSNLQSLRHAFSSQNLTVERLEISQQAELGQERFFKRDEQQGGNDKEGQPENKREQADQELSSFLERFEEELLNLKV</sequence>
<feature type="region of interest" description="Disordered" evidence="2">
    <location>
        <begin position="397"/>
        <end position="423"/>
    </location>
</feature>
<protein>
    <submittedName>
        <fullName evidence="4">Flagellar hook-length control protein FliK</fullName>
    </submittedName>
</protein>
<dbReference type="AlphaFoldDB" id="A0A2N0ZM10"/>
<dbReference type="RefSeq" id="WP_066197137.1">
    <property type="nucleotide sequence ID" value="NZ_JARMMB010000037.1"/>
</dbReference>
<keyword evidence="1" id="KW-0175">Coiled coil</keyword>
<gene>
    <name evidence="4" type="ORF">CWS20_02775</name>
</gene>
<dbReference type="EMBL" id="PISD01000007">
    <property type="protein sequence ID" value="PKG30552.1"/>
    <property type="molecule type" value="Genomic_DNA"/>
</dbReference>
<accession>A0A2N0ZM10</accession>
<feature type="domain" description="Flagellar hook-length control protein-like C-terminal" evidence="3">
    <location>
        <begin position="316"/>
        <end position="393"/>
    </location>
</feature>
<feature type="coiled-coil region" evidence="1">
    <location>
        <begin position="108"/>
        <end position="138"/>
    </location>
</feature>
<name>A0A2N0ZM10_9BACI</name>
<keyword evidence="4" id="KW-0969">Cilium</keyword>
<dbReference type="Proteomes" id="UP000233343">
    <property type="component" value="Unassembled WGS sequence"/>
</dbReference>
<evidence type="ECO:0000256" key="2">
    <source>
        <dbReference type="SAM" id="MobiDB-lite"/>
    </source>
</evidence>
<reference evidence="4 5" key="1">
    <citation type="journal article" date="2010" name="Int. J. Syst. Evol. Microbiol.">
        <title>Bacillus horneckiae sp. nov., isolated from a spacecraft-assembly clean room.</title>
        <authorList>
            <person name="Vaishampayan P."/>
            <person name="Probst A."/>
            <person name="Krishnamurthi S."/>
            <person name="Ghosh S."/>
            <person name="Osman S."/>
            <person name="McDowall A."/>
            <person name="Ruckmani A."/>
            <person name="Mayilraj S."/>
            <person name="Venkateswaran K."/>
        </authorList>
    </citation>
    <scope>NUCLEOTIDE SEQUENCE [LARGE SCALE GENOMIC DNA]</scope>
    <source>
        <strain evidence="5">1PO1SC</strain>
    </source>
</reference>
<dbReference type="Gene3D" id="3.30.750.140">
    <property type="match status" value="1"/>
</dbReference>
<comment type="caution">
    <text evidence="4">The sequence shown here is derived from an EMBL/GenBank/DDBJ whole genome shotgun (WGS) entry which is preliminary data.</text>
</comment>
<organism evidence="4 5">
    <name type="scientific">Cytobacillus horneckiae</name>
    <dbReference type="NCBI Taxonomy" id="549687"/>
    <lineage>
        <taxon>Bacteria</taxon>
        <taxon>Bacillati</taxon>
        <taxon>Bacillota</taxon>
        <taxon>Bacilli</taxon>
        <taxon>Bacillales</taxon>
        <taxon>Bacillaceae</taxon>
        <taxon>Cytobacillus</taxon>
    </lineage>
</organism>
<dbReference type="Pfam" id="PF02120">
    <property type="entry name" value="Flg_hook"/>
    <property type="match status" value="1"/>
</dbReference>
<evidence type="ECO:0000313" key="5">
    <source>
        <dbReference type="Proteomes" id="UP000233343"/>
    </source>
</evidence>
<keyword evidence="5" id="KW-1185">Reference proteome</keyword>
<evidence type="ECO:0000313" key="4">
    <source>
        <dbReference type="EMBL" id="PKG30552.1"/>
    </source>
</evidence>
<evidence type="ECO:0000259" key="3">
    <source>
        <dbReference type="Pfam" id="PF02120"/>
    </source>
</evidence>
<feature type="compositionally biased region" description="Basic and acidic residues" evidence="2">
    <location>
        <begin position="397"/>
        <end position="420"/>
    </location>
</feature>
<dbReference type="CDD" id="cd17470">
    <property type="entry name" value="T3SS_Flik_C"/>
    <property type="match status" value="1"/>
</dbReference>
<keyword evidence="4" id="KW-0282">Flagellum</keyword>
<proteinExistence type="predicted"/>
<evidence type="ECO:0000256" key="1">
    <source>
        <dbReference type="SAM" id="Coils"/>
    </source>
</evidence>
<keyword evidence="4" id="KW-0966">Cell projection</keyword>